<evidence type="ECO:0000259" key="6">
    <source>
        <dbReference type="PROSITE" id="PS50089"/>
    </source>
</evidence>
<dbReference type="SMART" id="SM00184">
    <property type="entry name" value="RING"/>
    <property type="match status" value="1"/>
</dbReference>
<dbReference type="Proteomes" id="UP000594262">
    <property type="component" value="Unplaced"/>
</dbReference>
<dbReference type="PROSITE" id="PS00518">
    <property type="entry name" value="ZF_RING_1"/>
    <property type="match status" value="1"/>
</dbReference>
<dbReference type="SUPFAM" id="SSF49599">
    <property type="entry name" value="TRAF domain-like"/>
    <property type="match status" value="2"/>
</dbReference>
<organism evidence="8 9">
    <name type="scientific">Clytia hemisphaerica</name>
    <dbReference type="NCBI Taxonomy" id="252671"/>
    <lineage>
        <taxon>Eukaryota</taxon>
        <taxon>Metazoa</taxon>
        <taxon>Cnidaria</taxon>
        <taxon>Hydrozoa</taxon>
        <taxon>Hydroidolina</taxon>
        <taxon>Leptothecata</taxon>
        <taxon>Obeliida</taxon>
        <taxon>Clytiidae</taxon>
        <taxon>Clytia</taxon>
    </lineage>
</organism>
<evidence type="ECO:0000256" key="2">
    <source>
        <dbReference type="ARBA" id="ARBA00022771"/>
    </source>
</evidence>
<feature type="domain" description="RING-type" evidence="6">
    <location>
        <begin position="27"/>
        <end position="73"/>
    </location>
</feature>
<keyword evidence="3 4" id="KW-0862">Zinc</keyword>
<dbReference type="PANTHER" id="PTHR10131">
    <property type="entry name" value="TNF RECEPTOR ASSOCIATED FACTOR"/>
    <property type="match status" value="1"/>
</dbReference>
<evidence type="ECO:0000256" key="4">
    <source>
        <dbReference type="PROSITE-ProRule" id="PRU00207"/>
    </source>
</evidence>
<dbReference type="RefSeq" id="XP_066929205.1">
    <property type="nucleotide sequence ID" value="XM_067073104.1"/>
</dbReference>
<keyword evidence="1 4" id="KW-0479">Metal-binding</keyword>
<dbReference type="Pfam" id="PF00097">
    <property type="entry name" value="zf-C3HC4"/>
    <property type="match status" value="1"/>
</dbReference>
<evidence type="ECO:0000259" key="7">
    <source>
        <dbReference type="PROSITE" id="PS50145"/>
    </source>
</evidence>
<proteinExistence type="predicted"/>
<reference evidence="8" key="1">
    <citation type="submission" date="2021-01" db="UniProtKB">
        <authorList>
            <consortium name="EnsemblMetazoa"/>
        </authorList>
    </citation>
    <scope>IDENTIFICATION</scope>
</reference>
<dbReference type="SUPFAM" id="SSF57850">
    <property type="entry name" value="RING/U-box"/>
    <property type="match status" value="1"/>
</dbReference>
<evidence type="ECO:0000313" key="9">
    <source>
        <dbReference type="Proteomes" id="UP000594262"/>
    </source>
</evidence>
<dbReference type="InterPro" id="IPR017907">
    <property type="entry name" value="Znf_RING_CS"/>
</dbReference>
<dbReference type="InterPro" id="IPR001841">
    <property type="entry name" value="Znf_RING"/>
</dbReference>
<dbReference type="Gene3D" id="3.30.40.10">
    <property type="entry name" value="Zinc/RING finger domain, C3HC4 (zinc finger)"/>
    <property type="match status" value="3"/>
</dbReference>
<dbReference type="PANTHER" id="PTHR10131:SF94">
    <property type="entry name" value="TNF RECEPTOR-ASSOCIATED FACTOR 4"/>
    <property type="match status" value="1"/>
</dbReference>
<dbReference type="OrthoDB" id="1630758at2759"/>
<accession>A0A7M5TZT7</accession>
<dbReference type="Pfam" id="PF02176">
    <property type="entry name" value="zf-TRAF"/>
    <property type="match status" value="1"/>
</dbReference>
<keyword evidence="9" id="KW-1185">Reference proteome</keyword>
<evidence type="ECO:0000256" key="5">
    <source>
        <dbReference type="SAM" id="Coils"/>
    </source>
</evidence>
<feature type="domain" description="TRAF-type" evidence="7">
    <location>
        <begin position="118"/>
        <end position="164"/>
    </location>
</feature>
<dbReference type="GeneID" id="136816780"/>
<feature type="zinc finger region" description="TRAF-type" evidence="4">
    <location>
        <begin position="118"/>
        <end position="164"/>
    </location>
</feature>
<dbReference type="InterPro" id="IPR013083">
    <property type="entry name" value="Znf_RING/FYVE/PHD"/>
</dbReference>
<name>A0A7M5TZT7_9CNID</name>
<evidence type="ECO:0000256" key="3">
    <source>
        <dbReference type="ARBA" id="ARBA00022833"/>
    </source>
</evidence>
<dbReference type="PROSITE" id="PS50089">
    <property type="entry name" value="ZF_RING_2"/>
    <property type="match status" value="1"/>
</dbReference>
<protein>
    <submittedName>
        <fullName evidence="8">Uncharacterized protein</fullName>
    </submittedName>
</protein>
<evidence type="ECO:0000313" key="8">
    <source>
        <dbReference type="EnsemblMetazoa" id="CLYHEMP004149.1"/>
    </source>
</evidence>
<sequence>MAGIEKEEYELGYDFKTTGVLPKLYECAFCHQIIRRFTELPCGHGFCEKCLDKWEKKKQDENENAVLRCIVCNQVYPVDKKHFSMAFHRAITNDVDIFCKYKERGCLWTGSINDFEKHEKLNCQFTTIKCSFQQCNMTFWRKFQPNHEKICQYRPAHCDYCKNKDLRFVDLEAHHVVCDQFPSGCGNIGCQVILPREKMINSHSKECPFEFVPCKFHEIGCKITIMRSKQKEHDETFQSQHMDLLLHNTVQLKKELQCSQQELEKQKAHYEKQKGLNEKQKGLNEKMIHALQATNGVIDLTVARLFELLKKPHSLYTILEDTFQYDDFVCSYKYLTKEQRFSSLNHEDRIKTILLRMEIGEIYRINENVAIFKIQVLKEFKVFDCAIISRDFEVLQKEHERNNRLVFGSPSMYVAFTNSRFIIALKEQIFVGSPKLFVFHVKKEDEQKEISRGVSKVDWNGYKTDENYALFEIVTKAI</sequence>
<dbReference type="AlphaFoldDB" id="A0A7M5TZT7"/>
<dbReference type="InterPro" id="IPR001293">
    <property type="entry name" value="Znf_TRAF"/>
</dbReference>
<feature type="coiled-coil region" evidence="5">
    <location>
        <begin position="246"/>
        <end position="273"/>
    </location>
</feature>
<dbReference type="InterPro" id="IPR018957">
    <property type="entry name" value="Znf_C3HC4_RING-type"/>
</dbReference>
<dbReference type="GO" id="GO:0043122">
    <property type="term" value="P:regulation of canonical NF-kappaB signal transduction"/>
    <property type="evidence" value="ECO:0007669"/>
    <property type="project" value="TreeGrafter"/>
</dbReference>
<feature type="zinc finger region" description="TRAF-type" evidence="4">
    <location>
        <begin position="173"/>
        <end position="222"/>
    </location>
</feature>
<evidence type="ECO:0000256" key="1">
    <source>
        <dbReference type="ARBA" id="ARBA00022723"/>
    </source>
</evidence>
<dbReference type="EnsemblMetazoa" id="CLYHEMT004149.1">
    <property type="protein sequence ID" value="CLYHEMP004149.1"/>
    <property type="gene ID" value="CLYHEMG004149"/>
</dbReference>
<dbReference type="PROSITE" id="PS50145">
    <property type="entry name" value="ZF_TRAF"/>
    <property type="match status" value="2"/>
</dbReference>
<dbReference type="GO" id="GO:0008270">
    <property type="term" value="F:zinc ion binding"/>
    <property type="evidence" value="ECO:0007669"/>
    <property type="project" value="UniProtKB-KW"/>
</dbReference>
<feature type="domain" description="TRAF-type" evidence="7">
    <location>
        <begin position="173"/>
        <end position="222"/>
    </location>
</feature>
<keyword evidence="5" id="KW-0175">Coiled coil</keyword>
<keyword evidence="2 4" id="KW-0863">Zinc-finger</keyword>